<protein>
    <recommendedName>
        <fullName evidence="2">Right handed beta helix domain-containing protein</fullName>
    </recommendedName>
</protein>
<name>A0A1B4V398_9GAMM</name>
<proteinExistence type="predicted"/>
<dbReference type="SMART" id="SM00710">
    <property type="entry name" value="PbH1"/>
    <property type="match status" value="6"/>
</dbReference>
<accession>A0A1B4V398</accession>
<evidence type="ECO:0000256" key="1">
    <source>
        <dbReference type="SAM" id="MobiDB-lite"/>
    </source>
</evidence>
<dbReference type="InterPro" id="IPR039448">
    <property type="entry name" value="Beta_helix"/>
</dbReference>
<organism evidence="3 4">
    <name type="scientific">Sulfurifustis variabilis</name>
    <dbReference type="NCBI Taxonomy" id="1675686"/>
    <lineage>
        <taxon>Bacteria</taxon>
        <taxon>Pseudomonadati</taxon>
        <taxon>Pseudomonadota</taxon>
        <taxon>Gammaproteobacteria</taxon>
        <taxon>Acidiferrobacterales</taxon>
        <taxon>Acidiferrobacteraceae</taxon>
        <taxon>Sulfurifustis</taxon>
    </lineage>
</organism>
<dbReference type="Gene3D" id="2.160.20.10">
    <property type="entry name" value="Single-stranded right-handed beta-helix, Pectin lyase-like"/>
    <property type="match status" value="2"/>
</dbReference>
<feature type="compositionally biased region" description="Low complexity" evidence="1">
    <location>
        <begin position="404"/>
        <end position="420"/>
    </location>
</feature>
<evidence type="ECO:0000313" key="4">
    <source>
        <dbReference type="Proteomes" id="UP000218899"/>
    </source>
</evidence>
<dbReference type="Pfam" id="PF13229">
    <property type="entry name" value="Beta_helix"/>
    <property type="match status" value="1"/>
</dbReference>
<evidence type="ECO:0000259" key="2">
    <source>
        <dbReference type="Pfam" id="PF13229"/>
    </source>
</evidence>
<dbReference type="SUPFAM" id="SSF51126">
    <property type="entry name" value="Pectin lyase-like"/>
    <property type="match status" value="1"/>
</dbReference>
<dbReference type="AlphaFoldDB" id="A0A1B4V398"/>
<reference evidence="3 4" key="1">
    <citation type="submission" date="2015-08" db="EMBL/GenBank/DDBJ databases">
        <title>Complete genome sequence of Sulfurifustis variabilis.</title>
        <authorList>
            <person name="Miura A."/>
            <person name="Kojima H."/>
            <person name="Fukui M."/>
        </authorList>
    </citation>
    <scope>NUCLEOTIDE SEQUENCE [LARGE SCALE GENOMIC DNA]</scope>
    <source>
        <strain evidence="4">skN76</strain>
    </source>
</reference>
<feature type="region of interest" description="Disordered" evidence="1">
    <location>
        <begin position="404"/>
        <end position="423"/>
    </location>
</feature>
<dbReference type="EMBL" id="AP014936">
    <property type="protein sequence ID" value="BAU48036.1"/>
    <property type="molecule type" value="Genomic_DNA"/>
</dbReference>
<sequence>MTRFRSRWYAGSTARLNRRRFLINASIGLLGFSSRLGAQSYSSATFQERRLIVVESAINGELEQRLNSAAAGDRILLKSGLYDVEKLVVRAPSVSIENLPGHAPEIRFNAPSEYSLLVSESAQNIILQGLILSRTADGPGNIIGLGGHHACLRRCRIAFDASQAPKKYDCVKILANHILIEDCEIYGAPNQGIDAVGQAHLVFRRNLVHGCANAIVVKGGSRHVLIEENYCRDLRHGAIGVGGTTDPRWHNRSNTPAEAEDVLVARNVIEYERALGIGGGIFLMGARSTRVYHNTIIGAGIHVRSGGDPARLEKKSANNRIDNNIVFSTGNDGILVIDEDNDAELRVRNNLYWRTATATGEFKLHGSWMGYSRFRTSAPFNQDSIFADPLFKDMRTRDYRLRPGSPAAAAGRAENGLRNGTNIGALPIAREDNA</sequence>
<dbReference type="Proteomes" id="UP000218899">
    <property type="component" value="Chromosome"/>
</dbReference>
<keyword evidence="4" id="KW-1185">Reference proteome</keyword>
<feature type="domain" description="Right handed beta helix" evidence="2">
    <location>
        <begin position="261"/>
        <end position="353"/>
    </location>
</feature>
<dbReference type="InterPro" id="IPR012334">
    <property type="entry name" value="Pectin_lyas_fold"/>
</dbReference>
<evidence type="ECO:0000313" key="3">
    <source>
        <dbReference type="EMBL" id="BAU48036.1"/>
    </source>
</evidence>
<dbReference type="OrthoDB" id="338827at2"/>
<dbReference type="KEGG" id="sva:SVA_1474"/>
<dbReference type="InterPro" id="IPR011050">
    <property type="entry name" value="Pectin_lyase_fold/virulence"/>
</dbReference>
<gene>
    <name evidence="3" type="ORF">SVA_1474</name>
</gene>
<dbReference type="InterPro" id="IPR006626">
    <property type="entry name" value="PbH1"/>
</dbReference>